<dbReference type="InterPro" id="IPR054286">
    <property type="entry name" value="DUF7021"/>
</dbReference>
<reference evidence="3 4" key="1">
    <citation type="journal article" date="2010" name="Stand. Genomic Sci.">
        <title>Complete genome sequence of Brachyspira murdochii type strain (56-150).</title>
        <authorList>
            <person name="Pati A."/>
            <person name="Sikorski J."/>
            <person name="Gronow S."/>
            <person name="Munk C."/>
            <person name="Lapidus A."/>
            <person name="Copeland A."/>
            <person name="Glavina Del Tio T."/>
            <person name="Nolan M."/>
            <person name="Lucas S."/>
            <person name="Chen F."/>
            <person name="Tice H."/>
            <person name="Cheng J.F."/>
            <person name="Han C."/>
            <person name="Detter J.C."/>
            <person name="Bruce D."/>
            <person name="Tapia R."/>
            <person name="Goodwin L."/>
            <person name="Pitluck S."/>
            <person name="Liolios K."/>
            <person name="Ivanova N."/>
            <person name="Mavromatis K."/>
            <person name="Mikhailova N."/>
            <person name="Chen A."/>
            <person name="Palaniappan K."/>
            <person name="Land M."/>
            <person name="Hauser L."/>
            <person name="Chang Y.J."/>
            <person name="Jeffries C.D."/>
            <person name="Spring S."/>
            <person name="Rohde M."/>
            <person name="Goker M."/>
            <person name="Bristow J."/>
            <person name="Eisen J.A."/>
            <person name="Markowitz V."/>
            <person name="Hugenholtz P."/>
            <person name="Kyrpides N.C."/>
            <person name="Klenk H.P."/>
        </authorList>
    </citation>
    <scope>NUCLEOTIDE SEQUENCE [LARGE SCALE GENOMIC DNA]</scope>
    <source>
        <strain evidence="4">ATCC 51284 / DSM 12563 / 56-150</strain>
    </source>
</reference>
<gene>
    <name evidence="3" type="ordered locus">Bmur_0629</name>
</gene>
<dbReference type="KEGG" id="brm:Bmur_0629"/>
<dbReference type="HOGENOM" id="CLU_084464_0_0_12"/>
<evidence type="ECO:0000313" key="3">
    <source>
        <dbReference type="EMBL" id="ADG70730.1"/>
    </source>
</evidence>
<dbReference type="STRING" id="526224.Bmur_0629"/>
<dbReference type="InterPro" id="IPR019260">
    <property type="entry name" value="DUF2262"/>
</dbReference>
<dbReference type="RefSeq" id="WP_013113156.1">
    <property type="nucleotide sequence ID" value="NC_014150.1"/>
</dbReference>
<dbReference type="Pfam" id="PF10020">
    <property type="entry name" value="DUF2262"/>
    <property type="match status" value="1"/>
</dbReference>
<accession>D5U7E2</accession>
<dbReference type="Proteomes" id="UP000001915">
    <property type="component" value="Chromosome"/>
</dbReference>
<sequence>MFYLQKESEFRDEYKDAAFIIGSPDFLGAKTEDDNKINVLIICIAYKDIETNYIEKNKKIVVRMKIDEKEMDYYKSILKRESVVKLKVRYEKEQGEELAEFLLADIIDSNYKDEDLTPMLKEYLEPIYYKDEVLGDFLYNRMVGSFDKEFDWINNIKVLIAFDDADEYYKEKSVNFIRNIFSDIEYWNNEIKEYSARSIISQGNKAAAKRGENTVDEREFVKEFANKIDLIEIIIHEKYDYVNYRLGNKRVFPLDVIVEGDLRGNFINAFISQF</sequence>
<feature type="domain" description="DUF7021" evidence="2">
    <location>
        <begin position="7"/>
        <end position="123"/>
    </location>
</feature>
<proteinExistence type="predicted"/>
<feature type="domain" description="DUF2262" evidence="1">
    <location>
        <begin position="131"/>
        <end position="269"/>
    </location>
</feature>
<evidence type="ECO:0000313" key="4">
    <source>
        <dbReference type="Proteomes" id="UP000001915"/>
    </source>
</evidence>
<dbReference type="EMBL" id="CP001959">
    <property type="protein sequence ID" value="ADG70730.1"/>
    <property type="molecule type" value="Genomic_DNA"/>
</dbReference>
<dbReference type="AlphaFoldDB" id="D5U7E2"/>
<dbReference type="eggNOG" id="COG4296">
    <property type="taxonomic scope" value="Bacteria"/>
</dbReference>
<dbReference type="Pfam" id="PF22886">
    <property type="entry name" value="DUF7021"/>
    <property type="match status" value="1"/>
</dbReference>
<organism evidence="3 4">
    <name type="scientific">Brachyspira murdochii (strain ATCC 51284 / DSM 12563 / 56-150)</name>
    <name type="common">Serpulina murdochii</name>
    <dbReference type="NCBI Taxonomy" id="526224"/>
    <lineage>
        <taxon>Bacteria</taxon>
        <taxon>Pseudomonadati</taxon>
        <taxon>Spirochaetota</taxon>
        <taxon>Spirochaetia</taxon>
        <taxon>Brachyspirales</taxon>
        <taxon>Brachyspiraceae</taxon>
        <taxon>Brachyspira</taxon>
    </lineage>
</organism>
<evidence type="ECO:0000259" key="1">
    <source>
        <dbReference type="Pfam" id="PF10020"/>
    </source>
</evidence>
<protein>
    <submittedName>
        <fullName evidence="3">Uncharacterized protein</fullName>
    </submittedName>
</protein>
<dbReference type="OrthoDB" id="1151029at2"/>
<name>D5U7E2_BRAM5</name>
<evidence type="ECO:0000259" key="2">
    <source>
        <dbReference type="Pfam" id="PF22886"/>
    </source>
</evidence>